<sequence>MSTWCRATWLLLAGTGAWLSFVGLQWLLTGRWWLWLLPDLMPPLTFLIVPVLLVAALPAARLSGRPVPASATWLVLAGTITAGVLGWPYNGLHVHGGDSDAGPGLRVFAWNTEYWGQNVGRDRLYAFLRAQHADVYLLQEYLHWDEAAGLDGARQVDDEAALRAAFPGYSIASRGELLTLSRFPIVARPPVGPDRDLAGLAADFDQVFVAAKVLRSDLVVDGHIISAYNVHLPVQIDLAVSRRFFTLIQERDELRRRQLAGLRADLAANNRPAIIAGDFNTSPAMGDIDALRATLHDANTALYPGSWPAGLPLWRVDWTFTTAGLVAGDYRLVATDGLSDHRAQQVRIVLRGQS</sequence>
<evidence type="ECO:0000256" key="1">
    <source>
        <dbReference type="SAM" id="Phobius"/>
    </source>
</evidence>
<dbReference type="RefSeq" id="WP_190247745.1">
    <property type="nucleotide sequence ID" value="NZ_BMPI01000001.1"/>
</dbReference>
<reference evidence="3" key="1">
    <citation type="journal article" date="2014" name="Int. J. Syst. Evol. Microbiol.">
        <title>Complete genome sequence of Corynebacterium casei LMG S-19264T (=DSM 44701T), isolated from a smear-ripened cheese.</title>
        <authorList>
            <consortium name="US DOE Joint Genome Institute (JGI-PGF)"/>
            <person name="Walter F."/>
            <person name="Albersmeier A."/>
            <person name="Kalinowski J."/>
            <person name="Ruckert C."/>
        </authorList>
    </citation>
    <scope>NUCLEOTIDE SEQUENCE</scope>
    <source>
        <strain evidence="3">JCM 19831</strain>
    </source>
</reference>
<proteinExistence type="predicted"/>
<name>A0A917WH30_9ACTN</name>
<dbReference type="InterPro" id="IPR005135">
    <property type="entry name" value="Endo/exonuclease/phosphatase"/>
</dbReference>
<evidence type="ECO:0000313" key="3">
    <source>
        <dbReference type="EMBL" id="GGM04498.1"/>
    </source>
</evidence>
<keyword evidence="1" id="KW-0812">Transmembrane</keyword>
<evidence type="ECO:0000259" key="2">
    <source>
        <dbReference type="Pfam" id="PF03372"/>
    </source>
</evidence>
<feature type="domain" description="Endonuclease/exonuclease/phosphatase" evidence="2">
    <location>
        <begin position="110"/>
        <end position="341"/>
    </location>
</feature>
<dbReference type="Gene3D" id="3.60.10.10">
    <property type="entry name" value="Endonuclease/exonuclease/phosphatase"/>
    <property type="match status" value="1"/>
</dbReference>
<dbReference type="EMBL" id="BMPI01000001">
    <property type="protein sequence ID" value="GGM04498.1"/>
    <property type="molecule type" value="Genomic_DNA"/>
</dbReference>
<feature type="transmembrane region" description="Helical" evidence="1">
    <location>
        <begin position="7"/>
        <end position="28"/>
    </location>
</feature>
<comment type="caution">
    <text evidence="3">The sequence shown here is derived from an EMBL/GenBank/DDBJ whole genome shotgun (WGS) entry which is preliminary data.</text>
</comment>
<keyword evidence="1" id="KW-0472">Membrane</keyword>
<evidence type="ECO:0000313" key="4">
    <source>
        <dbReference type="Proteomes" id="UP000642070"/>
    </source>
</evidence>
<feature type="transmembrane region" description="Helical" evidence="1">
    <location>
        <begin position="71"/>
        <end position="89"/>
    </location>
</feature>
<dbReference type="SUPFAM" id="SSF56219">
    <property type="entry name" value="DNase I-like"/>
    <property type="match status" value="1"/>
</dbReference>
<keyword evidence="4" id="KW-1185">Reference proteome</keyword>
<accession>A0A917WH30</accession>
<protein>
    <recommendedName>
        <fullName evidence="2">Endonuclease/exonuclease/phosphatase domain-containing protein</fullName>
    </recommendedName>
</protein>
<dbReference type="GO" id="GO:0003824">
    <property type="term" value="F:catalytic activity"/>
    <property type="evidence" value="ECO:0007669"/>
    <property type="project" value="InterPro"/>
</dbReference>
<dbReference type="Pfam" id="PF03372">
    <property type="entry name" value="Exo_endo_phos"/>
    <property type="match status" value="1"/>
</dbReference>
<dbReference type="AlphaFoldDB" id="A0A917WH30"/>
<gene>
    <name evidence="3" type="ORF">GCM10007977_002180</name>
</gene>
<organism evidence="3 4">
    <name type="scientific">Dactylosporangium sucinum</name>
    <dbReference type="NCBI Taxonomy" id="1424081"/>
    <lineage>
        <taxon>Bacteria</taxon>
        <taxon>Bacillati</taxon>
        <taxon>Actinomycetota</taxon>
        <taxon>Actinomycetes</taxon>
        <taxon>Micromonosporales</taxon>
        <taxon>Micromonosporaceae</taxon>
        <taxon>Dactylosporangium</taxon>
    </lineage>
</organism>
<feature type="transmembrane region" description="Helical" evidence="1">
    <location>
        <begin position="40"/>
        <end position="59"/>
    </location>
</feature>
<dbReference type="InterPro" id="IPR036691">
    <property type="entry name" value="Endo/exonu/phosph_ase_sf"/>
</dbReference>
<dbReference type="Proteomes" id="UP000642070">
    <property type="component" value="Unassembled WGS sequence"/>
</dbReference>
<keyword evidence="1" id="KW-1133">Transmembrane helix</keyword>
<reference evidence="3" key="2">
    <citation type="submission" date="2020-09" db="EMBL/GenBank/DDBJ databases">
        <authorList>
            <person name="Sun Q."/>
            <person name="Ohkuma M."/>
        </authorList>
    </citation>
    <scope>NUCLEOTIDE SEQUENCE</scope>
    <source>
        <strain evidence="3">JCM 19831</strain>
    </source>
</reference>